<dbReference type="InterPro" id="IPR011128">
    <property type="entry name" value="G3P_DH_NAD-dep_N"/>
</dbReference>
<dbReference type="AlphaFoldDB" id="W7CXX0"/>
<dbReference type="Gene3D" id="3.40.50.720">
    <property type="entry name" value="NAD(P)-binding Rossmann-like Domain"/>
    <property type="match status" value="1"/>
</dbReference>
<evidence type="ECO:0000256" key="3">
    <source>
        <dbReference type="ARBA" id="ARBA00022857"/>
    </source>
</evidence>
<name>W7CXX0_9LIST</name>
<dbReference type="NCBIfam" id="NF000940">
    <property type="entry name" value="PRK00094.1-2"/>
    <property type="match status" value="1"/>
</dbReference>
<evidence type="ECO:0000256" key="10">
    <source>
        <dbReference type="ARBA" id="ARBA00066687"/>
    </source>
</evidence>
<dbReference type="GO" id="GO:0141152">
    <property type="term" value="F:glycerol-3-phosphate dehydrogenase (NAD+) activity"/>
    <property type="evidence" value="ECO:0007669"/>
    <property type="project" value="RHEA"/>
</dbReference>
<feature type="binding site" evidence="13">
    <location>
        <position position="280"/>
    </location>
    <ligand>
        <name>NADPH</name>
        <dbReference type="ChEBI" id="CHEBI:57783"/>
    </ligand>
</feature>
<dbReference type="Gene3D" id="1.10.1040.10">
    <property type="entry name" value="N-(1-d-carboxylethyl)-l-norvaline Dehydrogenase, domain 2"/>
    <property type="match status" value="1"/>
</dbReference>
<feature type="binding site" evidence="15">
    <location>
        <begin position="256"/>
        <end position="257"/>
    </location>
    <ligand>
        <name>substrate</name>
    </ligand>
</feature>
<keyword evidence="4 13" id="KW-0560">Oxidoreductase</keyword>
<dbReference type="OrthoDB" id="9812273at2"/>
<feature type="binding site" evidence="13">
    <location>
        <position position="137"/>
    </location>
    <ligand>
        <name>sn-glycerol 3-phosphate</name>
        <dbReference type="ChEBI" id="CHEBI:57597"/>
    </ligand>
</feature>
<keyword evidence="8 13" id="KW-1208">Phospholipid metabolism</keyword>
<reference evidence="20 21" key="1">
    <citation type="submission" date="2012-12" db="EMBL/GenBank/DDBJ databases">
        <title>Novel taxa of Listeriaceae from agricultural environments in the United States.</title>
        <authorList>
            <person name="den Bakker H.C."/>
            <person name="Allred A."/>
            <person name="Warchocki S."/>
            <person name="Wright E.M."/>
            <person name="Burrell A."/>
            <person name="Nightingale K.K."/>
            <person name="Kephart D."/>
            <person name="Wiedmann M."/>
        </authorList>
    </citation>
    <scope>NUCLEOTIDE SEQUENCE [LARGE SCALE GENOMIC DNA]</scope>
    <source>
        <strain evidence="20 21">FSL F6-1037</strain>
    </source>
</reference>
<comment type="caution">
    <text evidence="20">The sequence shown here is derived from an EMBL/GenBank/DDBJ whole genome shotgun (WGS) entry which is preliminary data.</text>
</comment>
<dbReference type="GO" id="GO:0046167">
    <property type="term" value="P:glycerol-3-phosphate biosynthetic process"/>
    <property type="evidence" value="ECO:0007669"/>
    <property type="project" value="UniProtKB-UniRule"/>
</dbReference>
<dbReference type="NCBIfam" id="NF000941">
    <property type="entry name" value="PRK00094.1-3"/>
    <property type="match status" value="1"/>
</dbReference>
<dbReference type="SUPFAM" id="SSF51735">
    <property type="entry name" value="NAD(P)-binding Rossmann-fold domains"/>
    <property type="match status" value="1"/>
</dbReference>
<evidence type="ECO:0000313" key="21">
    <source>
        <dbReference type="Proteomes" id="UP000019243"/>
    </source>
</evidence>
<evidence type="ECO:0000256" key="16">
    <source>
        <dbReference type="PIRSR" id="PIRSR000114-3"/>
    </source>
</evidence>
<feature type="binding site" evidence="13">
    <location>
        <position position="282"/>
    </location>
    <ligand>
        <name>NADPH</name>
        <dbReference type="ChEBI" id="CHEBI:57783"/>
    </ligand>
</feature>
<feature type="binding site" evidence="13">
    <location>
        <position position="257"/>
    </location>
    <ligand>
        <name>sn-glycerol 3-phosphate</name>
        <dbReference type="ChEBI" id="CHEBI:57597"/>
    </ligand>
</feature>
<comment type="similarity">
    <text evidence="1 13 17">Belongs to the NAD-dependent glycerol-3-phosphate dehydrogenase family.</text>
</comment>
<dbReference type="SUPFAM" id="SSF48179">
    <property type="entry name" value="6-phosphogluconate dehydrogenase C-terminal domain-like"/>
    <property type="match status" value="1"/>
</dbReference>
<dbReference type="UniPathway" id="UPA00940"/>
<dbReference type="PIRSF" id="PIRSF000114">
    <property type="entry name" value="Glycerol-3-P_dh"/>
    <property type="match status" value="1"/>
</dbReference>
<keyword evidence="2 13" id="KW-0444">Lipid biosynthesis</keyword>
<keyword evidence="3 13" id="KW-0521">NADP</keyword>
<feature type="binding site" evidence="13">
    <location>
        <position position="256"/>
    </location>
    <ligand>
        <name>sn-glycerol 3-phosphate</name>
        <dbReference type="ChEBI" id="CHEBI:57597"/>
    </ligand>
</feature>
<feature type="active site" description="Proton acceptor" evidence="13 14">
    <location>
        <position position="192"/>
    </location>
</feature>
<dbReference type="PANTHER" id="PTHR11728:SF1">
    <property type="entry name" value="GLYCEROL-3-PHOSPHATE DEHYDROGENASE [NAD(+)] 2, CHLOROPLASTIC"/>
    <property type="match status" value="1"/>
</dbReference>
<comment type="catalytic activity">
    <reaction evidence="13">
        <text>sn-glycerol 3-phosphate + NAD(+) = dihydroxyacetone phosphate + NADH + H(+)</text>
        <dbReference type="Rhea" id="RHEA:11092"/>
        <dbReference type="ChEBI" id="CHEBI:15378"/>
        <dbReference type="ChEBI" id="CHEBI:57540"/>
        <dbReference type="ChEBI" id="CHEBI:57597"/>
        <dbReference type="ChEBI" id="CHEBI:57642"/>
        <dbReference type="ChEBI" id="CHEBI:57945"/>
        <dbReference type="EC" id="1.1.1.94"/>
    </reaction>
</comment>
<evidence type="ECO:0000256" key="1">
    <source>
        <dbReference type="ARBA" id="ARBA00011009"/>
    </source>
</evidence>
<comment type="subcellular location">
    <subcellularLocation>
        <location evidence="13">Cytoplasm</location>
    </subcellularLocation>
</comment>
<dbReference type="InterPro" id="IPR006109">
    <property type="entry name" value="G3P_DH_NAD-dep_C"/>
</dbReference>
<evidence type="ECO:0000256" key="11">
    <source>
        <dbReference type="ARBA" id="ARBA00069372"/>
    </source>
</evidence>
<evidence type="ECO:0000256" key="6">
    <source>
        <dbReference type="ARBA" id="ARBA00023098"/>
    </source>
</evidence>
<feature type="binding site" evidence="13">
    <location>
        <position position="141"/>
    </location>
    <ligand>
        <name>NADPH</name>
        <dbReference type="ChEBI" id="CHEBI:57783"/>
    </ligand>
</feature>
<dbReference type="GO" id="GO:0008654">
    <property type="term" value="P:phospholipid biosynthetic process"/>
    <property type="evidence" value="ECO:0007669"/>
    <property type="project" value="UniProtKB-KW"/>
</dbReference>
<feature type="binding site" evidence="16">
    <location>
        <position position="256"/>
    </location>
    <ligand>
        <name>NAD(+)</name>
        <dbReference type="ChEBI" id="CHEBI:57540"/>
    </ligand>
</feature>
<keyword evidence="13" id="KW-0963">Cytoplasm</keyword>
<evidence type="ECO:0000256" key="15">
    <source>
        <dbReference type="PIRSR" id="PIRSR000114-2"/>
    </source>
</evidence>
<dbReference type="GO" id="GO:0051287">
    <property type="term" value="F:NAD binding"/>
    <property type="evidence" value="ECO:0007669"/>
    <property type="project" value="InterPro"/>
</dbReference>
<feature type="binding site" evidence="13">
    <location>
        <position position="11"/>
    </location>
    <ligand>
        <name>NADPH</name>
        <dbReference type="ChEBI" id="CHEBI:57783"/>
    </ligand>
</feature>
<comment type="pathway">
    <text evidence="13">Membrane lipid metabolism; glycerophospholipid metabolism.</text>
</comment>
<sequence length="335" mass="35885">MSKIAVLGTGSWGTALASVLADNQVDVTMWSHREAAAVEINDQHRNQKYLPDVELPTNLKATASMATVLRDIDILVLAVPTKAIREVIASINTQLDHPVVVVHVSKGIEPETNLRISEIITDAMTPSLVAAVVALSGPSHAEEVCRRMPTTLTAASTDESAAKLVQNAFSNLNLRVYTHHDIIGTEIGGALKNIIALGAGISDGVGNGDNAKAALITRGMREIIRLGEAVGAEEETFSGLTGIGDLIVTCTSQHSRNWQTGYRLGKGETLTEVLASVGMIVEGVRTTEAVYLWAKKLQISMPITEAIYGILYDEKSPTVAVDELMGRQKKKRILS</sequence>
<keyword evidence="7 13" id="KW-0594">Phospholipid biosynthesis</keyword>
<feature type="domain" description="Glycerol-3-phosphate dehydrogenase NAD-dependent C-terminal" evidence="19">
    <location>
        <begin position="181"/>
        <end position="321"/>
    </location>
</feature>
<dbReference type="InterPro" id="IPR013328">
    <property type="entry name" value="6PGD_dom2"/>
</dbReference>
<keyword evidence="5 13" id="KW-0520">NAD</keyword>
<dbReference type="FunFam" id="3.40.50.720:FF:000019">
    <property type="entry name" value="Glycerol-3-phosphate dehydrogenase [NAD(P)+]"/>
    <property type="match status" value="1"/>
</dbReference>
<evidence type="ECO:0000259" key="19">
    <source>
        <dbReference type="Pfam" id="PF07479"/>
    </source>
</evidence>
<dbReference type="EMBL" id="AODH01000010">
    <property type="protein sequence ID" value="EUJ41615.1"/>
    <property type="molecule type" value="Genomic_DNA"/>
</dbReference>
<dbReference type="GO" id="GO:0006650">
    <property type="term" value="P:glycerophospholipid metabolic process"/>
    <property type="evidence" value="ECO:0007669"/>
    <property type="project" value="UniProtKB-UniRule"/>
</dbReference>
<feature type="binding site" evidence="16">
    <location>
        <position position="141"/>
    </location>
    <ligand>
        <name>NAD(+)</name>
        <dbReference type="ChEBI" id="CHEBI:57540"/>
    </ligand>
</feature>
<feature type="binding site" evidence="13">
    <location>
        <position position="139"/>
    </location>
    <ligand>
        <name>sn-glycerol 3-phosphate</name>
        <dbReference type="ChEBI" id="CHEBI:57597"/>
    </ligand>
</feature>
<dbReference type="Proteomes" id="UP000019243">
    <property type="component" value="Unassembled WGS sequence"/>
</dbReference>
<dbReference type="NCBIfam" id="NF000942">
    <property type="entry name" value="PRK00094.1-4"/>
    <property type="match status" value="1"/>
</dbReference>
<proteinExistence type="inferred from homology"/>
<evidence type="ECO:0000256" key="4">
    <source>
        <dbReference type="ARBA" id="ARBA00023002"/>
    </source>
</evidence>
<feature type="binding site" evidence="13">
    <location>
        <position position="33"/>
    </location>
    <ligand>
        <name>NADPH</name>
        <dbReference type="ChEBI" id="CHEBI:57783"/>
    </ligand>
</feature>
<feature type="binding site" evidence="13">
    <location>
        <position position="106"/>
    </location>
    <ligand>
        <name>NADPH</name>
        <dbReference type="ChEBI" id="CHEBI:57783"/>
    </ligand>
</feature>
<feature type="binding site" evidence="13">
    <location>
        <position position="255"/>
    </location>
    <ligand>
        <name>sn-glycerol 3-phosphate</name>
        <dbReference type="ChEBI" id="CHEBI:57597"/>
    </ligand>
</feature>
<evidence type="ECO:0000256" key="8">
    <source>
        <dbReference type="ARBA" id="ARBA00023264"/>
    </source>
</evidence>
<keyword evidence="21" id="KW-1185">Reference proteome</keyword>
<evidence type="ECO:0000256" key="7">
    <source>
        <dbReference type="ARBA" id="ARBA00023209"/>
    </source>
</evidence>
<keyword evidence="6 13" id="KW-0443">Lipid metabolism</keyword>
<dbReference type="InterPro" id="IPR006168">
    <property type="entry name" value="G3P_DH_NAD-dep"/>
</dbReference>
<evidence type="ECO:0000256" key="9">
    <source>
        <dbReference type="ARBA" id="ARBA00052716"/>
    </source>
</evidence>
<evidence type="ECO:0000313" key="20">
    <source>
        <dbReference type="EMBL" id="EUJ41615.1"/>
    </source>
</evidence>
<dbReference type="HAMAP" id="MF_00394">
    <property type="entry name" value="NAD_Glyc3P_dehydrog"/>
    <property type="match status" value="1"/>
</dbReference>
<feature type="binding site" evidence="13">
    <location>
        <position position="32"/>
    </location>
    <ligand>
        <name>NADPH</name>
        <dbReference type="ChEBI" id="CHEBI:57783"/>
    </ligand>
</feature>
<dbReference type="Pfam" id="PF07479">
    <property type="entry name" value="NAD_Gly3P_dh_C"/>
    <property type="match status" value="1"/>
</dbReference>
<dbReference type="GO" id="GO:0141153">
    <property type="term" value="F:glycerol-3-phosphate dehydrogenase (NADP+) activity"/>
    <property type="evidence" value="ECO:0007669"/>
    <property type="project" value="RHEA"/>
</dbReference>
<protein>
    <recommendedName>
        <fullName evidence="11 13">Glycerol-3-phosphate dehydrogenase [NAD(P)+]</fullName>
        <ecNumber evidence="10 13">1.1.1.94</ecNumber>
    </recommendedName>
    <alternativeName>
        <fullName evidence="13">NAD(P)(+)-dependent glycerol-3-phosphate dehydrogenase</fullName>
    </alternativeName>
    <alternativeName>
        <fullName evidence="12 13">NAD(P)H-dependent dihydroxyacetone-phosphate reductase</fullName>
    </alternativeName>
</protein>
<dbReference type="EC" id="1.1.1.94" evidence="10 13"/>
<evidence type="ECO:0000256" key="13">
    <source>
        <dbReference type="HAMAP-Rule" id="MF_00394"/>
    </source>
</evidence>
<dbReference type="STRING" id="1265861.BCAMP_03015"/>
<evidence type="ECO:0000256" key="2">
    <source>
        <dbReference type="ARBA" id="ARBA00022516"/>
    </source>
</evidence>
<feature type="binding site" evidence="15">
    <location>
        <position position="106"/>
    </location>
    <ligand>
        <name>substrate</name>
    </ligand>
</feature>
<feature type="domain" description="Glycerol-3-phosphate dehydrogenase NAD-dependent N-terminal" evidence="18">
    <location>
        <begin position="3"/>
        <end position="161"/>
    </location>
</feature>
<feature type="binding site" evidence="13">
    <location>
        <position position="106"/>
    </location>
    <ligand>
        <name>sn-glycerol 3-phosphate</name>
        <dbReference type="ChEBI" id="CHEBI:57597"/>
    </ligand>
</feature>
<feature type="binding site" evidence="13">
    <location>
        <position position="192"/>
    </location>
    <ligand>
        <name>sn-glycerol 3-phosphate</name>
        <dbReference type="ChEBI" id="CHEBI:57597"/>
    </ligand>
</feature>
<evidence type="ECO:0000259" key="18">
    <source>
        <dbReference type="Pfam" id="PF01210"/>
    </source>
</evidence>
<feature type="binding site" evidence="16">
    <location>
        <begin position="8"/>
        <end position="13"/>
    </location>
    <ligand>
        <name>NAD(+)</name>
        <dbReference type="ChEBI" id="CHEBI:57540"/>
    </ligand>
</feature>
<dbReference type="Pfam" id="PF01210">
    <property type="entry name" value="NAD_Gly3P_dh_N"/>
    <property type="match status" value="1"/>
</dbReference>
<dbReference type="InterPro" id="IPR008927">
    <property type="entry name" value="6-PGluconate_DH-like_C_sf"/>
</dbReference>
<dbReference type="PANTHER" id="PTHR11728">
    <property type="entry name" value="GLYCEROL-3-PHOSPHATE DEHYDROGENASE"/>
    <property type="match status" value="1"/>
</dbReference>
<feature type="binding site" evidence="13">
    <location>
        <position position="12"/>
    </location>
    <ligand>
        <name>NADPH</name>
        <dbReference type="ChEBI" id="CHEBI:57783"/>
    </ligand>
</feature>
<gene>
    <name evidence="13 20" type="primary">gpsA</name>
    <name evidence="20" type="ORF">BCAMP_03015</name>
</gene>
<dbReference type="FunFam" id="1.10.1040.10:FF:000001">
    <property type="entry name" value="Glycerol-3-phosphate dehydrogenase [NAD(P)+]"/>
    <property type="match status" value="1"/>
</dbReference>
<accession>W7CXX0</accession>
<dbReference type="InterPro" id="IPR036291">
    <property type="entry name" value="NAD(P)-bd_dom_sf"/>
</dbReference>
<dbReference type="PRINTS" id="PR00077">
    <property type="entry name" value="GPDHDRGNASE"/>
</dbReference>
<evidence type="ECO:0000256" key="14">
    <source>
        <dbReference type="PIRSR" id="PIRSR000114-1"/>
    </source>
</evidence>
<feature type="binding site" evidence="13">
    <location>
        <position position="49"/>
    </location>
    <ligand>
        <name>NADPH</name>
        <dbReference type="ChEBI" id="CHEBI:57783"/>
    </ligand>
</feature>
<comment type="catalytic activity">
    <reaction evidence="9">
        <text>sn-glycerol 3-phosphate + NADP(+) = dihydroxyacetone phosphate + NADPH + H(+)</text>
        <dbReference type="Rhea" id="RHEA:11096"/>
        <dbReference type="ChEBI" id="CHEBI:15378"/>
        <dbReference type="ChEBI" id="CHEBI:57597"/>
        <dbReference type="ChEBI" id="CHEBI:57642"/>
        <dbReference type="ChEBI" id="CHEBI:57783"/>
        <dbReference type="ChEBI" id="CHEBI:58349"/>
        <dbReference type="EC" id="1.1.1.94"/>
    </reaction>
    <physiologicalReaction direction="right-to-left" evidence="9">
        <dbReference type="Rhea" id="RHEA:11098"/>
    </physiologicalReaction>
</comment>
<evidence type="ECO:0000256" key="17">
    <source>
        <dbReference type="RuleBase" id="RU000437"/>
    </source>
</evidence>
<dbReference type="GO" id="GO:0005975">
    <property type="term" value="P:carbohydrate metabolic process"/>
    <property type="evidence" value="ECO:0007669"/>
    <property type="project" value="InterPro"/>
</dbReference>
<keyword evidence="13" id="KW-0547">Nucleotide-binding</keyword>
<evidence type="ECO:0000256" key="12">
    <source>
        <dbReference type="ARBA" id="ARBA00080511"/>
    </source>
</evidence>
<dbReference type="GO" id="GO:0005829">
    <property type="term" value="C:cytosol"/>
    <property type="evidence" value="ECO:0007669"/>
    <property type="project" value="TreeGrafter"/>
</dbReference>
<organism evidence="20 21">
    <name type="scientific">Brochothrix campestris FSL F6-1037</name>
    <dbReference type="NCBI Taxonomy" id="1265861"/>
    <lineage>
        <taxon>Bacteria</taxon>
        <taxon>Bacillati</taxon>
        <taxon>Bacillota</taxon>
        <taxon>Bacilli</taxon>
        <taxon>Bacillales</taxon>
        <taxon>Listeriaceae</taxon>
        <taxon>Brochothrix</taxon>
    </lineage>
</organism>
<comment type="function">
    <text evidence="13">Catalyzes the reduction of the glycolytic intermediate dihydroxyacetone phosphate (DHAP) to sn-glycerol 3-phosphate (G3P), the key precursor for phospholipid synthesis.</text>
</comment>
<feature type="binding site" evidence="13">
    <location>
        <position position="256"/>
    </location>
    <ligand>
        <name>NADPH</name>
        <dbReference type="ChEBI" id="CHEBI:57783"/>
    </ligand>
</feature>
<dbReference type="PATRIC" id="fig|1265861.3.peg.589"/>
<feature type="binding site" evidence="13">
    <location>
        <position position="245"/>
    </location>
    <ligand>
        <name>sn-glycerol 3-phosphate</name>
        <dbReference type="ChEBI" id="CHEBI:57597"/>
    </ligand>
</feature>
<dbReference type="GO" id="GO:0046168">
    <property type="term" value="P:glycerol-3-phosphate catabolic process"/>
    <property type="evidence" value="ECO:0007669"/>
    <property type="project" value="InterPro"/>
</dbReference>
<evidence type="ECO:0000256" key="5">
    <source>
        <dbReference type="ARBA" id="ARBA00023027"/>
    </source>
</evidence>